<dbReference type="Gene3D" id="3.40.50.300">
    <property type="entry name" value="P-loop containing nucleotide triphosphate hydrolases"/>
    <property type="match status" value="1"/>
</dbReference>
<dbReference type="GO" id="GO:0051301">
    <property type="term" value="P:cell division"/>
    <property type="evidence" value="ECO:0007669"/>
    <property type="project" value="UniProtKB-KW"/>
</dbReference>
<evidence type="ECO:0000313" key="3">
    <source>
        <dbReference type="EMBL" id="MDP5225967.1"/>
    </source>
</evidence>
<keyword evidence="2" id="KW-0067">ATP-binding</keyword>
<evidence type="ECO:0000256" key="1">
    <source>
        <dbReference type="ARBA" id="ARBA00022741"/>
    </source>
</evidence>
<comment type="caution">
    <text evidence="3">The sequence shown here is derived from an EMBL/GenBank/DDBJ whole genome shotgun (WGS) entry which is preliminary data.</text>
</comment>
<dbReference type="InterPro" id="IPR005654">
    <property type="entry name" value="ATPase_AFG1-like"/>
</dbReference>
<sequence>MRTLWTRPVKAAPRVTLGRLLGAAEDDGITLDGQQLSIARALCGSNTESVYLWGGVGRGKTWLMDAYFGLLPSASTRRRHFHAFLDDVHHALNARAGRSAEALDSLSEGLDVLLLDEFHLHDVADAHLMNRWLPRALECGLRVLATSNYPPEALLPDPLFQHVAEPVIATLASRFTVLELTGGPDYRAETTQRRSDGWGPGATTPQVLRSIALPLGGGRSLSAGEGVEGELITTFRELCEAPLSVADYRAVAAHYGSWAIGDVPGLESVGREPLQRFALLVDVLCDERVDVCFISQAARPQAGTLVARLRDSDRMTSRLAMLAGRPFASSSVNT</sequence>
<dbReference type="SUPFAM" id="SSF52540">
    <property type="entry name" value="P-loop containing nucleoside triphosphate hydrolases"/>
    <property type="match status" value="1"/>
</dbReference>
<name>A0ABT9IL07_9MICC</name>
<dbReference type="Proteomes" id="UP001232725">
    <property type="component" value="Unassembled WGS sequence"/>
</dbReference>
<accession>A0ABT9IL07</accession>
<reference evidence="3 4" key="1">
    <citation type="submission" date="2023-08" db="EMBL/GenBank/DDBJ databases">
        <title>Arthrobacter horti sp. nov., isolated from forest soil.</title>
        <authorList>
            <person name="Park M."/>
        </authorList>
    </citation>
    <scope>NUCLEOTIDE SEQUENCE [LARGE SCALE GENOMIC DNA]</scope>
    <source>
        <strain evidence="3 4">YJM1</strain>
    </source>
</reference>
<protein>
    <submittedName>
        <fullName evidence="3">Cell division protein ZapE</fullName>
    </submittedName>
</protein>
<dbReference type="PANTHER" id="PTHR12169:SF6">
    <property type="entry name" value="AFG1-LIKE ATPASE"/>
    <property type="match status" value="1"/>
</dbReference>
<proteinExistence type="predicted"/>
<dbReference type="EMBL" id="JAVALS010000001">
    <property type="protein sequence ID" value="MDP5225967.1"/>
    <property type="molecule type" value="Genomic_DNA"/>
</dbReference>
<dbReference type="InterPro" id="IPR027417">
    <property type="entry name" value="P-loop_NTPase"/>
</dbReference>
<dbReference type="NCBIfam" id="NF040713">
    <property type="entry name" value="ZapE"/>
    <property type="match status" value="1"/>
</dbReference>
<organism evidence="3 4">
    <name type="scientific">Arthrobacter horti</name>
    <dbReference type="NCBI Taxonomy" id="3068273"/>
    <lineage>
        <taxon>Bacteria</taxon>
        <taxon>Bacillati</taxon>
        <taxon>Actinomycetota</taxon>
        <taxon>Actinomycetes</taxon>
        <taxon>Micrococcales</taxon>
        <taxon>Micrococcaceae</taxon>
        <taxon>Arthrobacter</taxon>
    </lineage>
</organism>
<evidence type="ECO:0000313" key="4">
    <source>
        <dbReference type="Proteomes" id="UP001232725"/>
    </source>
</evidence>
<keyword evidence="1" id="KW-0547">Nucleotide-binding</keyword>
<dbReference type="RefSeq" id="WP_305995000.1">
    <property type="nucleotide sequence ID" value="NZ_JAVALS010000001.1"/>
</dbReference>
<dbReference type="PANTHER" id="PTHR12169">
    <property type="entry name" value="ATPASE N2B"/>
    <property type="match status" value="1"/>
</dbReference>
<keyword evidence="3" id="KW-0131">Cell cycle</keyword>
<gene>
    <name evidence="3" type="primary">zapE</name>
    <name evidence="3" type="ORF">Q9R02_02240</name>
</gene>
<keyword evidence="3" id="KW-0132">Cell division</keyword>
<evidence type="ECO:0000256" key="2">
    <source>
        <dbReference type="ARBA" id="ARBA00022840"/>
    </source>
</evidence>
<keyword evidence="4" id="KW-1185">Reference proteome</keyword>
<dbReference type="Pfam" id="PF03969">
    <property type="entry name" value="AFG1_ATPase"/>
    <property type="match status" value="1"/>
</dbReference>